<reference evidence="2" key="3">
    <citation type="submission" date="2021-05" db="UniProtKB">
        <authorList>
            <consortium name="EnsemblPlants"/>
        </authorList>
    </citation>
    <scope>IDENTIFICATION</scope>
    <source>
        <strain evidence="2">cv. B73</strain>
    </source>
</reference>
<dbReference type="EnsemblPlants" id="Zm00001eb289230_T002">
    <property type="protein sequence ID" value="Zm00001eb289230_P002"/>
    <property type="gene ID" value="Zm00001eb289230"/>
</dbReference>
<evidence type="ECO:0000313" key="3">
    <source>
        <dbReference type="Proteomes" id="UP000007305"/>
    </source>
</evidence>
<reference evidence="3" key="1">
    <citation type="journal article" date="2009" name="Science">
        <title>The B73 maize genome: complexity, diversity, and dynamics.</title>
        <authorList>
            <person name="Schnable P.S."/>
            <person name="Ware D."/>
            <person name="Fulton R.S."/>
            <person name="Stein J.C."/>
            <person name="Wei F."/>
            <person name="Pasternak S."/>
            <person name="Liang C."/>
            <person name="Zhang J."/>
            <person name="Fulton L."/>
            <person name="Graves T.A."/>
            <person name="Minx P."/>
            <person name="Reily A.D."/>
            <person name="Courtney L."/>
            <person name="Kruchowski S.S."/>
            <person name="Tomlinson C."/>
            <person name="Strong C."/>
            <person name="Delehaunty K."/>
            <person name="Fronick C."/>
            <person name="Courtney B."/>
            <person name="Rock S.M."/>
            <person name="Belter E."/>
            <person name="Du F."/>
            <person name="Kim K."/>
            <person name="Abbott R.M."/>
            <person name="Cotton M."/>
            <person name="Levy A."/>
            <person name="Marchetto P."/>
            <person name="Ochoa K."/>
            <person name="Jackson S.M."/>
            <person name="Gillam B."/>
            <person name="Chen W."/>
            <person name="Yan L."/>
            <person name="Higginbotham J."/>
            <person name="Cardenas M."/>
            <person name="Waligorski J."/>
            <person name="Applebaum E."/>
            <person name="Phelps L."/>
            <person name="Falcone J."/>
            <person name="Kanchi K."/>
            <person name="Thane T."/>
            <person name="Scimone A."/>
            <person name="Thane N."/>
            <person name="Henke J."/>
            <person name="Wang T."/>
            <person name="Ruppert J."/>
            <person name="Shah N."/>
            <person name="Rotter K."/>
            <person name="Hodges J."/>
            <person name="Ingenthron E."/>
            <person name="Cordes M."/>
            <person name="Kohlberg S."/>
            <person name="Sgro J."/>
            <person name="Delgado B."/>
            <person name="Mead K."/>
            <person name="Chinwalla A."/>
            <person name="Leonard S."/>
            <person name="Crouse K."/>
            <person name="Collura K."/>
            <person name="Kudrna D."/>
            <person name="Currie J."/>
            <person name="He R."/>
            <person name="Angelova A."/>
            <person name="Rajasekar S."/>
            <person name="Mueller T."/>
            <person name="Lomeli R."/>
            <person name="Scara G."/>
            <person name="Ko A."/>
            <person name="Delaney K."/>
            <person name="Wissotski M."/>
            <person name="Lopez G."/>
            <person name="Campos D."/>
            <person name="Braidotti M."/>
            <person name="Ashley E."/>
            <person name="Golser W."/>
            <person name="Kim H."/>
            <person name="Lee S."/>
            <person name="Lin J."/>
            <person name="Dujmic Z."/>
            <person name="Kim W."/>
            <person name="Talag J."/>
            <person name="Zuccolo A."/>
            <person name="Fan C."/>
            <person name="Sebastian A."/>
            <person name="Kramer M."/>
            <person name="Spiegel L."/>
            <person name="Nascimento L."/>
            <person name="Zutavern T."/>
            <person name="Miller B."/>
            <person name="Ambroise C."/>
            <person name="Muller S."/>
            <person name="Spooner W."/>
            <person name="Narechania A."/>
            <person name="Ren L."/>
            <person name="Wei S."/>
            <person name="Kumari S."/>
            <person name="Faga B."/>
            <person name="Levy M.J."/>
            <person name="McMahan L."/>
            <person name="Van Buren P."/>
            <person name="Vaughn M.W."/>
            <person name="Ying K."/>
            <person name="Yeh C.-T."/>
            <person name="Emrich S.J."/>
            <person name="Jia Y."/>
            <person name="Kalyanaraman A."/>
            <person name="Hsia A.-P."/>
            <person name="Barbazuk W.B."/>
            <person name="Baucom R.S."/>
            <person name="Brutnell T.P."/>
            <person name="Carpita N.C."/>
            <person name="Chaparro C."/>
            <person name="Chia J.-M."/>
            <person name="Deragon J.-M."/>
            <person name="Estill J.C."/>
            <person name="Fu Y."/>
            <person name="Jeddeloh J.A."/>
            <person name="Han Y."/>
            <person name="Lee H."/>
            <person name="Li P."/>
            <person name="Lisch D.R."/>
            <person name="Liu S."/>
            <person name="Liu Z."/>
            <person name="Nagel D.H."/>
            <person name="McCann M.C."/>
            <person name="SanMiguel P."/>
            <person name="Myers A.M."/>
            <person name="Nettleton D."/>
            <person name="Nguyen J."/>
            <person name="Penning B.W."/>
            <person name="Ponnala L."/>
            <person name="Schneider K.L."/>
            <person name="Schwartz D.C."/>
            <person name="Sharma A."/>
            <person name="Soderlund C."/>
            <person name="Springer N.M."/>
            <person name="Sun Q."/>
            <person name="Wang H."/>
            <person name="Waterman M."/>
            <person name="Westerman R."/>
            <person name="Wolfgruber T.K."/>
            <person name="Yang L."/>
            <person name="Yu Y."/>
            <person name="Zhang L."/>
            <person name="Zhou S."/>
            <person name="Zhu Q."/>
            <person name="Bennetzen J.L."/>
            <person name="Dawe R.K."/>
            <person name="Jiang J."/>
            <person name="Jiang N."/>
            <person name="Presting G.G."/>
            <person name="Wessler S.R."/>
            <person name="Aluru S."/>
            <person name="Martienssen R.A."/>
            <person name="Clifton S.W."/>
            <person name="McCombie W.R."/>
            <person name="Wing R.A."/>
            <person name="Wilson R.K."/>
        </authorList>
    </citation>
    <scope>NUCLEOTIDE SEQUENCE [LARGE SCALE GENOMIC DNA]</scope>
    <source>
        <strain evidence="3">cv. B73</strain>
    </source>
</reference>
<reference evidence="2" key="2">
    <citation type="submission" date="2019-07" db="EMBL/GenBank/DDBJ databases">
        <authorList>
            <person name="Seetharam A."/>
            <person name="Woodhouse M."/>
            <person name="Cannon E."/>
        </authorList>
    </citation>
    <scope>NUCLEOTIDE SEQUENCE [LARGE SCALE GENOMIC DNA]</scope>
    <source>
        <strain evidence="2">cv. B73</strain>
    </source>
</reference>
<name>A0A804Q111_MAIZE</name>
<protein>
    <recommendedName>
        <fullName evidence="5">Transmembrane protein 18</fullName>
    </recommendedName>
</protein>
<evidence type="ECO:0000313" key="2">
    <source>
        <dbReference type="EnsemblPlants" id="Zm00001eb289230_P002"/>
    </source>
</evidence>
<dbReference type="Pfam" id="PF14770">
    <property type="entry name" value="TMEM18"/>
    <property type="match status" value="1"/>
</dbReference>
<accession>A0A804Q111</accession>
<dbReference type="OrthoDB" id="411535at2759"/>
<proteinExistence type="evidence at protein level"/>
<sequence>MEELRAAVTAHLDQVAGLVQALSSELRRGIGPAADNLRAFIRAVDWTEPWLMCLMAFHVVLLLTAVGFRRNANFQLFLLFLASLFRWCHSIHTLPCEMKPLEGKSI</sequence>
<keyword evidence="1" id="KW-0812">Transmembrane</keyword>
<dbReference type="Proteomes" id="UP000007305">
    <property type="component" value="Chromosome 6"/>
</dbReference>
<evidence type="ECO:0000256" key="1">
    <source>
        <dbReference type="SAM" id="Phobius"/>
    </source>
</evidence>
<dbReference type="Gramene" id="Zm00001eb289230_T002">
    <property type="protein sequence ID" value="Zm00001eb289230_P002"/>
    <property type="gene ID" value="Zm00001eb289230"/>
</dbReference>
<organism evidence="2 3">
    <name type="scientific">Zea mays</name>
    <name type="common">Maize</name>
    <dbReference type="NCBI Taxonomy" id="4577"/>
    <lineage>
        <taxon>Eukaryota</taxon>
        <taxon>Viridiplantae</taxon>
        <taxon>Streptophyta</taxon>
        <taxon>Embryophyta</taxon>
        <taxon>Tracheophyta</taxon>
        <taxon>Spermatophyta</taxon>
        <taxon>Magnoliopsida</taxon>
        <taxon>Liliopsida</taxon>
        <taxon>Poales</taxon>
        <taxon>Poaceae</taxon>
        <taxon>PACMAD clade</taxon>
        <taxon>Panicoideae</taxon>
        <taxon>Andropogonodae</taxon>
        <taxon>Andropogoneae</taxon>
        <taxon>Tripsacinae</taxon>
        <taxon>Zea</taxon>
    </lineage>
</organism>
<keyword evidence="3" id="KW-1185">Reference proteome</keyword>
<evidence type="ECO:0008006" key="5">
    <source>
        <dbReference type="Google" id="ProtNLM"/>
    </source>
</evidence>
<feature type="transmembrane region" description="Helical" evidence="1">
    <location>
        <begin position="50"/>
        <end position="68"/>
    </location>
</feature>
<gene>
    <name evidence="2" type="primary">LOC100192581</name>
</gene>
<keyword evidence="1" id="KW-0472">Membrane</keyword>
<dbReference type="InterPro" id="IPR026721">
    <property type="entry name" value="TMEM18"/>
</dbReference>
<evidence type="ECO:0007829" key="4">
    <source>
        <dbReference type="PeptideAtlas" id="A0A804Q111"/>
    </source>
</evidence>
<dbReference type="AlphaFoldDB" id="A0A804Q111"/>
<keyword evidence="1" id="KW-1133">Transmembrane helix</keyword>
<keyword evidence="4" id="KW-1267">Proteomics identification</keyword>